<reference evidence="1" key="1">
    <citation type="journal article" date="2012" name="PLoS ONE">
        <title>Gene sets for utilization of primary and secondary nutrition supplies in the distal gut of endangered iberian lynx.</title>
        <authorList>
            <person name="Alcaide M."/>
            <person name="Messina E."/>
            <person name="Richter M."/>
            <person name="Bargiela R."/>
            <person name="Peplies J."/>
            <person name="Huws S.A."/>
            <person name="Newbold C.J."/>
            <person name="Golyshin P.N."/>
            <person name="Simon M.A."/>
            <person name="Lopez G."/>
            <person name="Yakimov M.M."/>
            <person name="Ferrer M."/>
        </authorList>
    </citation>
    <scope>NUCLEOTIDE SEQUENCE</scope>
</reference>
<comment type="caution">
    <text evidence="1">The sequence shown here is derived from an EMBL/GenBank/DDBJ whole genome shotgun (WGS) entry which is preliminary data.</text>
</comment>
<evidence type="ECO:0000313" key="1">
    <source>
        <dbReference type="EMBL" id="EJX01066.1"/>
    </source>
</evidence>
<dbReference type="EMBL" id="AMCI01003106">
    <property type="protein sequence ID" value="EJX01066.1"/>
    <property type="molecule type" value="Genomic_DNA"/>
</dbReference>
<gene>
    <name evidence="1" type="ORF">EVA_10828</name>
</gene>
<name>J9CLV8_9ZZZZ</name>
<dbReference type="AlphaFoldDB" id="J9CLV8"/>
<proteinExistence type="predicted"/>
<organism evidence="1">
    <name type="scientific">gut metagenome</name>
    <dbReference type="NCBI Taxonomy" id="749906"/>
    <lineage>
        <taxon>unclassified sequences</taxon>
        <taxon>metagenomes</taxon>
        <taxon>organismal metagenomes</taxon>
    </lineage>
</organism>
<sequence>MIPGEHLDEPVISRSVGQAPQQILDMDMADPILGKGGSIFSEDEESEFYGDGAFDSEDLDMEGFEFRDDDAY</sequence>
<accession>J9CLV8</accession>
<protein>
    <submittedName>
        <fullName evidence="1">Uncharacterized protein</fullName>
    </submittedName>
</protein>